<evidence type="ECO:0000256" key="2">
    <source>
        <dbReference type="ARBA" id="ARBA00023125"/>
    </source>
</evidence>
<gene>
    <name evidence="6" type="ORF">CYJ34_02590</name>
</gene>
<keyword evidence="7" id="KW-1185">Reference proteome</keyword>
<dbReference type="CDD" id="cd05013">
    <property type="entry name" value="SIS_RpiR"/>
    <property type="match status" value="1"/>
</dbReference>
<dbReference type="InterPro" id="IPR035472">
    <property type="entry name" value="RpiR-like_SIS"/>
</dbReference>
<dbReference type="RefSeq" id="WP_101539775.1">
    <property type="nucleotide sequence ID" value="NZ_JBHWQV010000030.1"/>
</dbReference>
<reference evidence="6 7" key="1">
    <citation type="submission" date="2017-12" db="EMBL/GenBank/DDBJ databases">
        <title>Phylogenetic diversity of female urinary microbiome.</title>
        <authorList>
            <person name="Thomas-White K."/>
            <person name="Wolfe A.J."/>
        </authorList>
    </citation>
    <scope>NUCLEOTIDE SEQUENCE [LARGE SCALE GENOMIC DNA]</scope>
    <source>
        <strain evidence="6 7">UMB0119</strain>
    </source>
</reference>
<evidence type="ECO:0000256" key="3">
    <source>
        <dbReference type="ARBA" id="ARBA00023163"/>
    </source>
</evidence>
<dbReference type="SUPFAM" id="SSF53697">
    <property type="entry name" value="SIS domain"/>
    <property type="match status" value="1"/>
</dbReference>
<dbReference type="Pfam" id="PF01418">
    <property type="entry name" value="HTH_6"/>
    <property type="match status" value="1"/>
</dbReference>
<evidence type="ECO:0000259" key="5">
    <source>
        <dbReference type="PROSITE" id="PS51464"/>
    </source>
</evidence>
<name>A0A2I1MBV8_9FIRM</name>
<dbReference type="Gene3D" id="3.40.50.10490">
    <property type="entry name" value="Glucose-6-phosphate isomerase like protein, domain 1"/>
    <property type="match status" value="1"/>
</dbReference>
<comment type="caution">
    <text evidence="6">The sequence shown here is derived from an EMBL/GenBank/DDBJ whole genome shotgun (WGS) entry which is preliminary data.</text>
</comment>
<dbReference type="InterPro" id="IPR046348">
    <property type="entry name" value="SIS_dom_sf"/>
</dbReference>
<dbReference type="Pfam" id="PF01380">
    <property type="entry name" value="SIS"/>
    <property type="match status" value="1"/>
</dbReference>
<dbReference type="InterPro" id="IPR047640">
    <property type="entry name" value="RpiR-like"/>
</dbReference>
<proteinExistence type="predicted"/>
<dbReference type="GO" id="GO:0003700">
    <property type="term" value="F:DNA-binding transcription factor activity"/>
    <property type="evidence" value="ECO:0007669"/>
    <property type="project" value="InterPro"/>
</dbReference>
<dbReference type="InterPro" id="IPR009057">
    <property type="entry name" value="Homeodomain-like_sf"/>
</dbReference>
<dbReference type="PANTHER" id="PTHR30514:SF21">
    <property type="entry name" value="RPIR-FAMILY TRANSCRIPTIONAL REGULATOR"/>
    <property type="match status" value="1"/>
</dbReference>
<dbReference type="InterPro" id="IPR000281">
    <property type="entry name" value="HTH_RpiR"/>
</dbReference>
<feature type="domain" description="HTH rpiR-type" evidence="4">
    <location>
        <begin position="6"/>
        <end position="81"/>
    </location>
</feature>
<dbReference type="Proteomes" id="UP000234335">
    <property type="component" value="Unassembled WGS sequence"/>
</dbReference>
<accession>A0A2I1MBV8</accession>
<dbReference type="AlphaFoldDB" id="A0A2I1MBV8"/>
<organism evidence="6 7">
    <name type="scientific">Anaerococcus octavius</name>
    <dbReference type="NCBI Taxonomy" id="54007"/>
    <lineage>
        <taxon>Bacteria</taxon>
        <taxon>Bacillati</taxon>
        <taxon>Bacillota</taxon>
        <taxon>Tissierellia</taxon>
        <taxon>Tissierellales</taxon>
        <taxon>Peptoniphilaceae</taxon>
        <taxon>Anaerococcus</taxon>
    </lineage>
</organism>
<dbReference type="GO" id="GO:1901135">
    <property type="term" value="P:carbohydrate derivative metabolic process"/>
    <property type="evidence" value="ECO:0007669"/>
    <property type="project" value="InterPro"/>
</dbReference>
<evidence type="ECO:0000313" key="6">
    <source>
        <dbReference type="EMBL" id="PKZ17616.1"/>
    </source>
</evidence>
<evidence type="ECO:0000259" key="4">
    <source>
        <dbReference type="PROSITE" id="PS51071"/>
    </source>
</evidence>
<dbReference type="InterPro" id="IPR036388">
    <property type="entry name" value="WH-like_DNA-bd_sf"/>
</dbReference>
<evidence type="ECO:0000313" key="7">
    <source>
        <dbReference type="Proteomes" id="UP000234335"/>
    </source>
</evidence>
<dbReference type="PANTHER" id="PTHR30514">
    <property type="entry name" value="GLUCOKINASE"/>
    <property type="match status" value="1"/>
</dbReference>
<dbReference type="Gene3D" id="1.10.10.10">
    <property type="entry name" value="Winged helix-like DNA-binding domain superfamily/Winged helix DNA-binding domain"/>
    <property type="match status" value="1"/>
</dbReference>
<keyword evidence="2" id="KW-0238">DNA-binding</keyword>
<dbReference type="SUPFAM" id="SSF46689">
    <property type="entry name" value="Homeodomain-like"/>
    <property type="match status" value="1"/>
</dbReference>
<protein>
    <submittedName>
        <fullName evidence="6">MurR/RpiR family transcriptional regulator</fullName>
    </submittedName>
</protein>
<dbReference type="PROSITE" id="PS51071">
    <property type="entry name" value="HTH_RPIR"/>
    <property type="match status" value="1"/>
</dbReference>
<dbReference type="InterPro" id="IPR001347">
    <property type="entry name" value="SIS_dom"/>
</dbReference>
<feature type="domain" description="SIS" evidence="5">
    <location>
        <begin position="115"/>
        <end position="255"/>
    </location>
</feature>
<dbReference type="EMBL" id="PKGS01000001">
    <property type="protein sequence ID" value="PKZ17616.1"/>
    <property type="molecule type" value="Genomic_DNA"/>
</dbReference>
<sequence length="275" mass="31485">MGYYVKSVIETIESNYDNFTPTEKSIADFFIHNDKKGDFSAKKLSDKLFVSEASLSRFAQKCGFRGYREFIYEYSQSFIEKQDEITDNVSKVLETYQELLNKTYSLIDENQIKRVIEYLNVAQKVFVCGKGSSGLAANEMETRFMRIGVNIDSITDTDQMKMRAVFHSANSLVVGLSISGETTEVLYFLKEAHNKNARTVLVTSQNKEDLKEYCDEIVLVPSLKHLNHGNVISPQFPLSIMVDLLYSFFVDEDKNKKEKMHDDTLKALGKGEIKY</sequence>
<dbReference type="PROSITE" id="PS51464">
    <property type="entry name" value="SIS"/>
    <property type="match status" value="1"/>
</dbReference>
<dbReference type="GO" id="GO:0097367">
    <property type="term" value="F:carbohydrate derivative binding"/>
    <property type="evidence" value="ECO:0007669"/>
    <property type="project" value="InterPro"/>
</dbReference>
<evidence type="ECO:0000256" key="1">
    <source>
        <dbReference type="ARBA" id="ARBA00023015"/>
    </source>
</evidence>
<dbReference type="GO" id="GO:0003677">
    <property type="term" value="F:DNA binding"/>
    <property type="evidence" value="ECO:0007669"/>
    <property type="project" value="UniProtKB-KW"/>
</dbReference>
<keyword evidence="3" id="KW-0804">Transcription</keyword>
<keyword evidence="1" id="KW-0805">Transcription regulation</keyword>